<feature type="compositionally biased region" description="Basic and acidic residues" evidence="2">
    <location>
        <begin position="315"/>
        <end position="324"/>
    </location>
</feature>
<evidence type="ECO:0000256" key="2">
    <source>
        <dbReference type="SAM" id="MobiDB-lite"/>
    </source>
</evidence>
<dbReference type="AlphaFoldDB" id="A0A8X6GFH5"/>
<evidence type="ECO:0000313" key="4">
    <source>
        <dbReference type="EMBL" id="GFQ65979.1"/>
    </source>
</evidence>
<dbReference type="EC" id="2.7.7.49" evidence="1"/>
<accession>A0A8X6GFH5</accession>
<dbReference type="PROSITE" id="PS50878">
    <property type="entry name" value="RT_POL"/>
    <property type="match status" value="1"/>
</dbReference>
<reference evidence="4" key="1">
    <citation type="submission" date="2020-07" db="EMBL/GenBank/DDBJ databases">
        <title>Multicomponent nature underlies the extraordinary mechanical properties of spider dragline silk.</title>
        <authorList>
            <person name="Kono N."/>
            <person name="Nakamura H."/>
            <person name="Mori M."/>
            <person name="Yoshida Y."/>
            <person name="Ohtoshi R."/>
            <person name="Malay A.D."/>
            <person name="Moran D.A.P."/>
            <person name="Tomita M."/>
            <person name="Numata K."/>
            <person name="Arakawa K."/>
        </authorList>
    </citation>
    <scope>NUCLEOTIDE SEQUENCE</scope>
</reference>
<name>A0A8X6GFH5_TRICU</name>
<dbReference type="InterPro" id="IPR043128">
    <property type="entry name" value="Rev_trsase/Diguanyl_cyclase"/>
</dbReference>
<dbReference type="InterPro" id="IPR051320">
    <property type="entry name" value="Viral_Replic_Matur_Polypro"/>
</dbReference>
<dbReference type="EMBL" id="BMAO01010263">
    <property type="protein sequence ID" value="GFQ65979.1"/>
    <property type="molecule type" value="Genomic_DNA"/>
</dbReference>
<feature type="domain" description="Reverse transcriptase" evidence="3">
    <location>
        <begin position="1"/>
        <end position="58"/>
    </location>
</feature>
<evidence type="ECO:0000313" key="5">
    <source>
        <dbReference type="Proteomes" id="UP000887116"/>
    </source>
</evidence>
<dbReference type="PANTHER" id="PTHR33064:SF37">
    <property type="entry name" value="RIBONUCLEASE H"/>
    <property type="match status" value="1"/>
</dbReference>
<dbReference type="Proteomes" id="UP000887116">
    <property type="component" value="Unassembled WGS sequence"/>
</dbReference>
<dbReference type="Pfam" id="PF00078">
    <property type="entry name" value="RVT_1"/>
    <property type="match status" value="1"/>
</dbReference>
<dbReference type="Pfam" id="PF17919">
    <property type="entry name" value="RT_RNaseH_2"/>
    <property type="match status" value="1"/>
</dbReference>
<dbReference type="InterPro" id="IPR043502">
    <property type="entry name" value="DNA/RNA_pol_sf"/>
</dbReference>
<dbReference type="GO" id="GO:0003964">
    <property type="term" value="F:RNA-directed DNA polymerase activity"/>
    <property type="evidence" value="ECO:0007669"/>
    <property type="project" value="UniProtKB-EC"/>
</dbReference>
<comment type="caution">
    <text evidence="4">The sequence shown here is derived from an EMBL/GenBank/DDBJ whole genome shotgun (WGS) entry which is preliminary data.</text>
</comment>
<keyword evidence="5" id="KW-1185">Reference proteome</keyword>
<dbReference type="PANTHER" id="PTHR33064">
    <property type="entry name" value="POL PROTEIN"/>
    <property type="match status" value="1"/>
</dbReference>
<proteinExistence type="predicted"/>
<dbReference type="SUPFAM" id="SSF56672">
    <property type="entry name" value="DNA/RNA polymerases"/>
    <property type="match status" value="1"/>
</dbReference>
<dbReference type="OrthoDB" id="6514906at2759"/>
<protein>
    <recommendedName>
        <fullName evidence="1">RNA-directed DNA polymerase</fullName>
        <ecNumber evidence="1">2.7.7.49</ecNumber>
    </recommendedName>
</protein>
<evidence type="ECO:0000256" key="1">
    <source>
        <dbReference type="ARBA" id="ARBA00012493"/>
    </source>
</evidence>
<sequence length="343" mass="38841">MDFCVPYFDDVLVASEDEDQHLSPLRQVIQRFEEYGVVLNASKCVLGETSVKFLGHLVTAEGISPLPEKVMAITNFPKPETVKELRRFLAICNFYRRFIPHAARTQAVLNNYLKGAKKNDRTPILWTEESAAAFEKCKKDLAEATVLYHPSADASLAIVVDASDTAVGAALHQQTSKEWQPLAFFLKTLSPAQRNADPVTFMGRLRDSMQRLSPPTIRHHGQQTIFVSKDLATCNHVFLHTDSLKKGLQPSYEGPYKVVDRTEKVFRILRHGKKVSVSIDRLKPAYILKESEDFPVEVNLKEKVSLQPEEIPESGQEKLRESASRQETTTRSGRRVRFNPKYS</sequence>
<evidence type="ECO:0000259" key="3">
    <source>
        <dbReference type="PROSITE" id="PS50878"/>
    </source>
</evidence>
<dbReference type="FunFam" id="3.30.70.270:FF:000020">
    <property type="entry name" value="Transposon Tf2-6 polyprotein-like Protein"/>
    <property type="match status" value="1"/>
</dbReference>
<dbReference type="InterPro" id="IPR041577">
    <property type="entry name" value="RT_RNaseH_2"/>
</dbReference>
<feature type="region of interest" description="Disordered" evidence="2">
    <location>
        <begin position="307"/>
        <end position="343"/>
    </location>
</feature>
<dbReference type="InterPro" id="IPR000477">
    <property type="entry name" value="RT_dom"/>
</dbReference>
<dbReference type="Gene3D" id="3.30.70.270">
    <property type="match status" value="2"/>
</dbReference>
<gene>
    <name evidence="4" type="primary">pol</name>
    <name evidence="4" type="ORF">TNCT_66421</name>
</gene>
<feature type="compositionally biased region" description="Basic residues" evidence="2">
    <location>
        <begin position="332"/>
        <end position="343"/>
    </location>
</feature>
<organism evidence="4 5">
    <name type="scientific">Trichonephila clavata</name>
    <name type="common">Joro spider</name>
    <name type="synonym">Nephila clavata</name>
    <dbReference type="NCBI Taxonomy" id="2740835"/>
    <lineage>
        <taxon>Eukaryota</taxon>
        <taxon>Metazoa</taxon>
        <taxon>Ecdysozoa</taxon>
        <taxon>Arthropoda</taxon>
        <taxon>Chelicerata</taxon>
        <taxon>Arachnida</taxon>
        <taxon>Araneae</taxon>
        <taxon>Araneomorphae</taxon>
        <taxon>Entelegynae</taxon>
        <taxon>Araneoidea</taxon>
        <taxon>Nephilidae</taxon>
        <taxon>Trichonephila</taxon>
    </lineage>
</organism>